<reference evidence="1 2" key="1">
    <citation type="journal article" date="2019" name="Int. J. Syst. Evol. Microbiol.">
        <title>The Global Catalogue of Microorganisms (GCM) 10K type strain sequencing project: providing services to taxonomists for standard genome sequencing and annotation.</title>
        <authorList>
            <consortium name="The Broad Institute Genomics Platform"/>
            <consortium name="The Broad Institute Genome Sequencing Center for Infectious Disease"/>
            <person name="Wu L."/>
            <person name="Ma J."/>
        </authorList>
    </citation>
    <scope>NUCLEOTIDE SEQUENCE [LARGE SCALE GENOMIC DNA]</scope>
    <source>
        <strain evidence="1 2">JCM 15313</strain>
    </source>
</reference>
<dbReference type="PANTHER" id="PTHR47197">
    <property type="entry name" value="PROTEIN NIRF"/>
    <property type="match status" value="1"/>
</dbReference>
<dbReference type="Gene3D" id="2.130.10.10">
    <property type="entry name" value="YVTN repeat-like/Quinoprotein amine dehydrogenase"/>
    <property type="match status" value="3"/>
</dbReference>
<evidence type="ECO:0000313" key="1">
    <source>
        <dbReference type="EMBL" id="GAA1999241.1"/>
    </source>
</evidence>
<keyword evidence="2" id="KW-1185">Reference proteome</keyword>
<accession>A0ABN2T5G9</accession>
<sequence length="343" mass="36213">MTARIPVLAVVTSSGRRLRFFHGATYEPLGDLPVAAQPHEICADPGNGWMYVSHTYRSGVYAAPGTKAHEISVIDPHRRELADVIPLAPEEAPHGLALDAARGLLYVTVEAGPNGGGALVAIDTATRKPVRRIDVSARGPHWTAITPDGSKAYTASKEAPYVSVVDLERCLLVRRIPVPYGTEEITASPDGKWVYVAAAMIDFAGGDDDQSPATLAVVDTTCDEIVHQVPLPHPASPVHVTTDGLVLAGLVRFAEPGVPGPGLLNAYRHTATGRLELRLTAQVGRVPLTIRSTPAGDRGFVANLRSGTLDVIDLTAGTRLHTIDVDPGDPATVQGAHGIAYLT</sequence>
<comment type="caution">
    <text evidence="1">The sequence shown here is derived from an EMBL/GenBank/DDBJ whole genome shotgun (WGS) entry which is preliminary data.</text>
</comment>
<dbReference type="SUPFAM" id="SSF50969">
    <property type="entry name" value="YVTN repeat-like/Quinoprotein amine dehydrogenase"/>
    <property type="match status" value="1"/>
</dbReference>
<protein>
    <submittedName>
        <fullName evidence="1">YncE family protein</fullName>
    </submittedName>
</protein>
<dbReference type="EMBL" id="BAAAPC010000011">
    <property type="protein sequence ID" value="GAA1999241.1"/>
    <property type="molecule type" value="Genomic_DNA"/>
</dbReference>
<gene>
    <name evidence="1" type="ORF">GCM10009799_28000</name>
</gene>
<name>A0ABN2T5G9_9ACTN</name>
<dbReference type="InterPro" id="IPR011044">
    <property type="entry name" value="Quino_amine_DH_bsu"/>
</dbReference>
<proteinExistence type="predicted"/>
<dbReference type="InterPro" id="IPR051200">
    <property type="entry name" value="Host-pathogen_enzymatic-act"/>
</dbReference>
<dbReference type="InterPro" id="IPR015943">
    <property type="entry name" value="WD40/YVTN_repeat-like_dom_sf"/>
</dbReference>
<dbReference type="RefSeq" id="WP_344101069.1">
    <property type="nucleotide sequence ID" value="NZ_BAAAPC010000011.1"/>
</dbReference>
<organism evidence="1 2">
    <name type="scientific">Nocardiopsis rhodophaea</name>
    <dbReference type="NCBI Taxonomy" id="280238"/>
    <lineage>
        <taxon>Bacteria</taxon>
        <taxon>Bacillati</taxon>
        <taxon>Actinomycetota</taxon>
        <taxon>Actinomycetes</taxon>
        <taxon>Streptosporangiales</taxon>
        <taxon>Nocardiopsidaceae</taxon>
        <taxon>Nocardiopsis</taxon>
    </lineage>
</organism>
<dbReference type="PANTHER" id="PTHR47197:SF3">
    <property type="entry name" value="DIHYDRO-HEME D1 DEHYDROGENASE"/>
    <property type="match status" value="1"/>
</dbReference>
<dbReference type="Proteomes" id="UP001501585">
    <property type="component" value="Unassembled WGS sequence"/>
</dbReference>
<evidence type="ECO:0000313" key="2">
    <source>
        <dbReference type="Proteomes" id="UP001501585"/>
    </source>
</evidence>